<feature type="transmembrane region" description="Helical" evidence="9">
    <location>
        <begin position="168"/>
        <end position="189"/>
    </location>
</feature>
<dbReference type="PROSITE" id="PS50850">
    <property type="entry name" value="MFS"/>
    <property type="match status" value="1"/>
</dbReference>
<evidence type="ECO:0000256" key="1">
    <source>
        <dbReference type="ARBA" id="ARBA00004651"/>
    </source>
</evidence>
<dbReference type="InterPro" id="IPR050171">
    <property type="entry name" value="MFS_Transporters"/>
</dbReference>
<feature type="region of interest" description="Disordered" evidence="8">
    <location>
        <begin position="404"/>
        <end position="435"/>
    </location>
</feature>
<dbReference type="EMBL" id="CP122566">
    <property type="protein sequence ID" value="WGH93456.1"/>
    <property type="molecule type" value="Genomic_DNA"/>
</dbReference>
<comment type="similarity">
    <text evidence="2">Belongs to the major facilitator superfamily. TCR/Tet family.</text>
</comment>
<evidence type="ECO:0000256" key="6">
    <source>
        <dbReference type="ARBA" id="ARBA00022989"/>
    </source>
</evidence>
<evidence type="ECO:0000313" key="11">
    <source>
        <dbReference type="EMBL" id="WGH93456.1"/>
    </source>
</evidence>
<feature type="transmembrane region" description="Helical" evidence="9">
    <location>
        <begin position="104"/>
        <end position="126"/>
    </location>
</feature>
<keyword evidence="3" id="KW-0813">Transport</keyword>
<keyword evidence="7 9" id="KW-0472">Membrane</keyword>
<dbReference type="Proteomes" id="UP001224674">
    <property type="component" value="Chromosome"/>
</dbReference>
<evidence type="ECO:0000259" key="10">
    <source>
        <dbReference type="PROSITE" id="PS50850"/>
    </source>
</evidence>
<name>A0AAJ6AHE0_9MICC</name>
<evidence type="ECO:0000256" key="5">
    <source>
        <dbReference type="ARBA" id="ARBA00022692"/>
    </source>
</evidence>
<dbReference type="InterPro" id="IPR011701">
    <property type="entry name" value="MFS"/>
</dbReference>
<dbReference type="PROSITE" id="PS00216">
    <property type="entry name" value="SUGAR_TRANSPORT_1"/>
    <property type="match status" value="1"/>
</dbReference>
<accession>A0AAJ6AHE0</accession>
<evidence type="ECO:0000256" key="2">
    <source>
        <dbReference type="ARBA" id="ARBA00007520"/>
    </source>
</evidence>
<dbReference type="AlphaFoldDB" id="A0AAJ6AHE0"/>
<dbReference type="PANTHER" id="PTHR23517">
    <property type="entry name" value="RESISTANCE PROTEIN MDTM, PUTATIVE-RELATED-RELATED"/>
    <property type="match status" value="1"/>
</dbReference>
<proteinExistence type="inferred from homology"/>
<evidence type="ECO:0000256" key="9">
    <source>
        <dbReference type="SAM" id="Phobius"/>
    </source>
</evidence>
<comment type="subcellular location">
    <subcellularLocation>
        <location evidence="1">Cell membrane</location>
        <topology evidence="1">Multi-pass membrane protein</topology>
    </subcellularLocation>
</comment>
<keyword evidence="5 9" id="KW-0812">Transmembrane</keyword>
<dbReference type="Pfam" id="PF07690">
    <property type="entry name" value="MFS_1"/>
    <property type="match status" value="2"/>
</dbReference>
<feature type="transmembrane region" description="Helical" evidence="9">
    <location>
        <begin position="259"/>
        <end position="277"/>
    </location>
</feature>
<organism evidence="11 12">
    <name type="scientific">Auritidibacter ignavus</name>
    <dbReference type="NCBI Taxonomy" id="678932"/>
    <lineage>
        <taxon>Bacteria</taxon>
        <taxon>Bacillati</taxon>
        <taxon>Actinomycetota</taxon>
        <taxon>Actinomycetes</taxon>
        <taxon>Micrococcales</taxon>
        <taxon>Micrococcaceae</taxon>
        <taxon>Auritidibacter</taxon>
    </lineage>
</organism>
<evidence type="ECO:0000256" key="3">
    <source>
        <dbReference type="ARBA" id="ARBA00022448"/>
    </source>
</evidence>
<gene>
    <name evidence="11" type="ORF">QDX21_01155</name>
</gene>
<keyword evidence="4" id="KW-1003">Cell membrane</keyword>
<keyword evidence="6 9" id="KW-1133">Transmembrane helix</keyword>
<dbReference type="Gene3D" id="1.20.1250.20">
    <property type="entry name" value="MFS general substrate transporter like domains"/>
    <property type="match status" value="2"/>
</dbReference>
<dbReference type="InterPro" id="IPR036259">
    <property type="entry name" value="MFS_trans_sf"/>
</dbReference>
<feature type="domain" description="Major facilitator superfamily (MFS) profile" evidence="10">
    <location>
        <begin position="13"/>
        <end position="401"/>
    </location>
</feature>
<feature type="transmembrane region" description="Helical" evidence="9">
    <location>
        <begin position="236"/>
        <end position="253"/>
    </location>
</feature>
<dbReference type="SUPFAM" id="SSF103473">
    <property type="entry name" value="MFS general substrate transporter"/>
    <property type="match status" value="1"/>
</dbReference>
<dbReference type="InterPro" id="IPR001958">
    <property type="entry name" value="Tet-R_TetA/multi-R_MdtG-like"/>
</dbReference>
<dbReference type="CDD" id="cd17325">
    <property type="entry name" value="MFS_MdtG_SLC18_like"/>
    <property type="match status" value="1"/>
</dbReference>
<sequence>MPQDRDVPKIPAELKVLITATFLIAIGFGIVAPILPLYAESFGVGAFAVSAVVSSFGLARLLFAPVSGKVTSRFGEPYVYTTGVTIVALSMFLVALAQTYPQLLIFRGLGGIGSTLFTVSAMSYLARKSPPTIRGRISGAYASSFLLGNIFGPIVGGALAGLGPRAPFIIYGCSLVVAASVVFFTLTGVGRSKTHRPAPDDRPAMKLRQALNNSSYRATLTSFFANGWSAFGVRNSVTPLFAASAFAGMTFFLDGPQTAAVGLSLFAVGNVIAVTFSSRLSDRIGRKPLIVCGLFIAGVTTGVLGVFVNPWLFLALNTIAGAGTGLLNAPQQAAIIDIVGQDKKAGTVMATAQMASDVGGIAGPLLVGFIVDVAGYAWGFGLTGVILVTAALVWTFSPETNVPITPGGPRTGSLPKVDPTQSEATVTFRHDSDAG</sequence>
<dbReference type="GO" id="GO:0005886">
    <property type="term" value="C:plasma membrane"/>
    <property type="evidence" value="ECO:0007669"/>
    <property type="project" value="UniProtKB-SubCell"/>
</dbReference>
<reference evidence="11 12" key="1">
    <citation type="submission" date="2023-03" db="EMBL/GenBank/DDBJ databases">
        <title>Complete genome sequences of several Auritidibacter ignavus strains isolated from ear infections.</title>
        <authorList>
            <person name="Baehr T."/>
            <person name="Baumhoegger A.M."/>
        </authorList>
    </citation>
    <scope>NUCLEOTIDE SEQUENCE [LARGE SCALE GENOMIC DNA]</scope>
    <source>
        <strain evidence="11 12">BABAE-6</strain>
    </source>
</reference>
<feature type="transmembrane region" description="Helical" evidence="9">
    <location>
        <begin position="375"/>
        <end position="396"/>
    </location>
</feature>
<feature type="transmembrane region" description="Helical" evidence="9">
    <location>
        <begin position="12"/>
        <end position="38"/>
    </location>
</feature>
<dbReference type="PRINTS" id="PR01035">
    <property type="entry name" value="TCRTETA"/>
</dbReference>
<dbReference type="GO" id="GO:0022857">
    <property type="term" value="F:transmembrane transporter activity"/>
    <property type="evidence" value="ECO:0007669"/>
    <property type="project" value="InterPro"/>
</dbReference>
<feature type="transmembrane region" description="Helical" evidence="9">
    <location>
        <begin position="289"/>
        <end position="308"/>
    </location>
</feature>
<keyword evidence="12" id="KW-1185">Reference proteome</keyword>
<dbReference type="InterPro" id="IPR020846">
    <property type="entry name" value="MFS_dom"/>
</dbReference>
<evidence type="ECO:0000256" key="7">
    <source>
        <dbReference type="ARBA" id="ARBA00023136"/>
    </source>
</evidence>
<feature type="transmembrane region" description="Helical" evidence="9">
    <location>
        <begin position="138"/>
        <end position="162"/>
    </location>
</feature>
<feature type="transmembrane region" description="Helical" evidence="9">
    <location>
        <begin position="78"/>
        <end position="98"/>
    </location>
</feature>
<protein>
    <submittedName>
        <fullName evidence="11">MFS transporter</fullName>
    </submittedName>
</protein>
<evidence type="ECO:0000256" key="4">
    <source>
        <dbReference type="ARBA" id="ARBA00022475"/>
    </source>
</evidence>
<dbReference type="InterPro" id="IPR005829">
    <property type="entry name" value="Sugar_transporter_CS"/>
</dbReference>
<evidence type="ECO:0000313" key="12">
    <source>
        <dbReference type="Proteomes" id="UP001224674"/>
    </source>
</evidence>
<feature type="transmembrane region" description="Helical" evidence="9">
    <location>
        <begin position="44"/>
        <end position="66"/>
    </location>
</feature>
<dbReference type="RefSeq" id="WP_110099477.1">
    <property type="nucleotide sequence ID" value="NZ_CP122566.1"/>
</dbReference>
<evidence type="ECO:0000256" key="8">
    <source>
        <dbReference type="SAM" id="MobiDB-lite"/>
    </source>
</evidence>